<keyword evidence="5" id="KW-0411">Iron-sulfur</keyword>
<protein>
    <submittedName>
        <fullName evidence="7">Coproporphyrinogen III oxidase family protein</fullName>
    </submittedName>
</protein>
<keyword evidence="8" id="KW-1185">Reference proteome</keyword>
<comment type="cofactor">
    <cofactor evidence="1">
        <name>[4Fe-4S] cluster</name>
        <dbReference type="ChEBI" id="CHEBI:49883"/>
    </cofactor>
</comment>
<dbReference type="PANTHER" id="PTHR13932">
    <property type="entry name" value="COPROPORPHYRINIGEN III OXIDASE"/>
    <property type="match status" value="1"/>
</dbReference>
<evidence type="ECO:0000256" key="1">
    <source>
        <dbReference type="ARBA" id="ARBA00001966"/>
    </source>
</evidence>
<dbReference type="SFLD" id="SFLDS00029">
    <property type="entry name" value="Radical_SAM"/>
    <property type="match status" value="1"/>
</dbReference>
<dbReference type="InterPro" id="IPR013785">
    <property type="entry name" value="Aldolase_TIM"/>
</dbReference>
<dbReference type="GO" id="GO:0003824">
    <property type="term" value="F:catalytic activity"/>
    <property type="evidence" value="ECO:0007669"/>
    <property type="project" value="InterPro"/>
</dbReference>
<evidence type="ECO:0000259" key="6">
    <source>
        <dbReference type="PROSITE" id="PS51918"/>
    </source>
</evidence>
<dbReference type="GO" id="GO:0051539">
    <property type="term" value="F:4 iron, 4 sulfur cluster binding"/>
    <property type="evidence" value="ECO:0007669"/>
    <property type="project" value="TreeGrafter"/>
</dbReference>
<dbReference type="AlphaFoldDB" id="A0A2U2I6X6"/>
<sequence>MERPVRPFFPRLHITQAIVKQSDLPDTLAQRMRHTPYQAYSYSYPHKAAYRPLAQPEGLAQLWAEQDRSALFAYIHIPFCAMRCGFCNLFAMAKPKPDMVDRYVEQVIRQMRVLDGVLGERQFARFAIGGGTPTYLSPGQLERLLNAAQDILHIDLHATPAGIEASPETVTPEKLAVCRAAGIDRVSLGIQSFAANEMRSLARPQQNHVVHEAIGHIRAAGFPTLNLDLIYGIAGQTVESLLASIESALAFAPEELYLYPLYVRQYTGLGKVAARNGAVSFDPIVLDHGGDSRLQLYQAARDHLRARGYVQVSMRMFRAPHAPEQNGPSYCCQDDGMVGLGAGARAYTRRLHYSSDYAVERAGTIDIINDFLSLDEARFAQAEHGIALGPHEQRRRYVIQSLLTDPGLDTAAYIARFGTDCMQDLPQLLELGALDLLQERDGVLRLNDRGYSYADTIGPWLVSEEVRTLMADGGQAC</sequence>
<dbReference type="EMBL" id="PXWF02000029">
    <property type="protein sequence ID" value="PWF55389.1"/>
    <property type="molecule type" value="Genomic_DNA"/>
</dbReference>
<organism evidence="7 8">
    <name type="scientific">Massilia glaciei</name>
    <dbReference type="NCBI Taxonomy" id="1524097"/>
    <lineage>
        <taxon>Bacteria</taxon>
        <taxon>Pseudomonadati</taxon>
        <taxon>Pseudomonadota</taxon>
        <taxon>Betaproteobacteria</taxon>
        <taxon>Burkholderiales</taxon>
        <taxon>Oxalobacteraceae</taxon>
        <taxon>Telluria group</taxon>
        <taxon>Massilia</taxon>
    </lineage>
</organism>
<evidence type="ECO:0000256" key="5">
    <source>
        <dbReference type="ARBA" id="ARBA00023014"/>
    </source>
</evidence>
<feature type="domain" description="Radical SAM core" evidence="6">
    <location>
        <begin position="65"/>
        <end position="307"/>
    </location>
</feature>
<evidence type="ECO:0000256" key="3">
    <source>
        <dbReference type="ARBA" id="ARBA00022723"/>
    </source>
</evidence>
<dbReference type="NCBIfam" id="NF006067">
    <property type="entry name" value="PRK08208.1"/>
    <property type="match status" value="1"/>
</dbReference>
<dbReference type="GO" id="GO:0046872">
    <property type="term" value="F:metal ion binding"/>
    <property type="evidence" value="ECO:0007669"/>
    <property type="project" value="UniProtKB-KW"/>
</dbReference>
<dbReference type="PANTHER" id="PTHR13932:SF5">
    <property type="entry name" value="RADICAL S-ADENOSYL METHIONINE DOMAIN-CONTAINING PROTEIN 1, MITOCHONDRIAL"/>
    <property type="match status" value="1"/>
</dbReference>
<dbReference type="InterPro" id="IPR010723">
    <property type="entry name" value="HemN_C"/>
</dbReference>
<dbReference type="OrthoDB" id="9808022at2"/>
<dbReference type="InterPro" id="IPR034505">
    <property type="entry name" value="Coproporphyrinogen-III_oxidase"/>
</dbReference>
<comment type="caution">
    <text evidence="7">The sequence shown here is derived from an EMBL/GenBank/DDBJ whole genome shotgun (WGS) entry which is preliminary data.</text>
</comment>
<dbReference type="InterPro" id="IPR007197">
    <property type="entry name" value="rSAM"/>
</dbReference>
<keyword evidence="4" id="KW-0408">Iron</keyword>
<keyword evidence="2" id="KW-0949">S-adenosyl-L-methionine</keyword>
<evidence type="ECO:0000313" key="8">
    <source>
        <dbReference type="Proteomes" id="UP000241421"/>
    </source>
</evidence>
<evidence type="ECO:0000256" key="4">
    <source>
        <dbReference type="ARBA" id="ARBA00023004"/>
    </source>
</evidence>
<evidence type="ECO:0000256" key="2">
    <source>
        <dbReference type="ARBA" id="ARBA00022691"/>
    </source>
</evidence>
<dbReference type="GO" id="GO:0005737">
    <property type="term" value="C:cytoplasm"/>
    <property type="evidence" value="ECO:0007669"/>
    <property type="project" value="TreeGrafter"/>
</dbReference>
<reference evidence="7 8" key="1">
    <citation type="submission" date="2018-04" db="EMBL/GenBank/DDBJ databases">
        <title>Massilia violaceinigra sp. nov., a novel purple-pigmented bacterium isolated from Tianshan glacier, Xinjiang, China.</title>
        <authorList>
            <person name="Wang H."/>
        </authorList>
    </citation>
    <scope>NUCLEOTIDE SEQUENCE [LARGE SCALE GENOMIC DNA]</scope>
    <source>
        <strain evidence="7 8">B448-2</strain>
    </source>
</reference>
<proteinExistence type="predicted"/>
<dbReference type="InterPro" id="IPR006638">
    <property type="entry name" value="Elp3/MiaA/NifB-like_rSAM"/>
</dbReference>
<dbReference type="SUPFAM" id="SSF102114">
    <property type="entry name" value="Radical SAM enzymes"/>
    <property type="match status" value="1"/>
</dbReference>
<accession>A0A2U2I6X6</accession>
<dbReference type="Gene3D" id="3.20.20.70">
    <property type="entry name" value="Aldolase class I"/>
    <property type="match status" value="1"/>
</dbReference>
<dbReference type="PROSITE" id="PS51918">
    <property type="entry name" value="RADICAL_SAM"/>
    <property type="match status" value="1"/>
</dbReference>
<name>A0A2U2I6X6_9BURK</name>
<dbReference type="Proteomes" id="UP000241421">
    <property type="component" value="Unassembled WGS sequence"/>
</dbReference>
<gene>
    <name evidence="7" type="ORF">C7C56_002140</name>
</gene>
<keyword evidence="3" id="KW-0479">Metal-binding</keyword>
<dbReference type="InterPro" id="IPR058240">
    <property type="entry name" value="rSAM_sf"/>
</dbReference>
<dbReference type="SFLD" id="SFLDG01065">
    <property type="entry name" value="anaerobic_coproporphyrinogen-I"/>
    <property type="match status" value="1"/>
</dbReference>
<dbReference type="Pfam" id="PF04055">
    <property type="entry name" value="Radical_SAM"/>
    <property type="match status" value="1"/>
</dbReference>
<evidence type="ECO:0000313" key="7">
    <source>
        <dbReference type="EMBL" id="PWF55389.1"/>
    </source>
</evidence>
<dbReference type="Pfam" id="PF06969">
    <property type="entry name" value="HemN_C"/>
    <property type="match status" value="1"/>
</dbReference>
<dbReference type="GO" id="GO:0006779">
    <property type="term" value="P:porphyrin-containing compound biosynthetic process"/>
    <property type="evidence" value="ECO:0007669"/>
    <property type="project" value="TreeGrafter"/>
</dbReference>
<dbReference type="SMART" id="SM00729">
    <property type="entry name" value="Elp3"/>
    <property type="match status" value="1"/>
</dbReference>
<dbReference type="CDD" id="cd01335">
    <property type="entry name" value="Radical_SAM"/>
    <property type="match status" value="1"/>
</dbReference>